<evidence type="ECO:0000256" key="4">
    <source>
        <dbReference type="ARBA" id="ARBA00022884"/>
    </source>
</evidence>
<reference evidence="11 12" key="1">
    <citation type="journal article" date="2015" name="Genome Announc.">
        <title>Expanding the biotechnology potential of lactobacilli through comparative genomics of 213 strains and associated genera.</title>
        <authorList>
            <person name="Sun Z."/>
            <person name="Harris H.M."/>
            <person name="McCann A."/>
            <person name="Guo C."/>
            <person name="Argimon S."/>
            <person name="Zhang W."/>
            <person name="Yang X."/>
            <person name="Jeffery I.B."/>
            <person name="Cooney J.C."/>
            <person name="Kagawa T.F."/>
            <person name="Liu W."/>
            <person name="Song Y."/>
            <person name="Salvetti E."/>
            <person name="Wrobel A."/>
            <person name="Rasinkangas P."/>
            <person name="Parkhill J."/>
            <person name="Rea M.C."/>
            <person name="O'Sullivan O."/>
            <person name="Ritari J."/>
            <person name="Douillard F.P."/>
            <person name="Paul Ross R."/>
            <person name="Yang R."/>
            <person name="Briner A.E."/>
            <person name="Felis G.E."/>
            <person name="de Vos W.M."/>
            <person name="Barrangou R."/>
            <person name="Klaenhammer T.R."/>
            <person name="Caufield P.W."/>
            <person name="Cui Y."/>
            <person name="Zhang H."/>
            <person name="O'Toole P.W."/>
        </authorList>
    </citation>
    <scope>NUCLEOTIDE SEQUENCE [LARGE SCALE GENOMIC DNA]</scope>
    <source>
        <strain evidence="11 12">DSM 20623</strain>
    </source>
</reference>
<comment type="function">
    <text evidence="8">Hydrolyzes ribosome-free peptidyl-tRNAs (with 1 or more amino acids incorporated), which drop off the ribosome during protein synthesis, or as a result of ribosome stalling.</text>
</comment>
<dbReference type="FunFam" id="3.40.50.1470:FF:000001">
    <property type="entry name" value="Peptidyl-tRNA hydrolase"/>
    <property type="match status" value="1"/>
</dbReference>
<evidence type="ECO:0000256" key="7">
    <source>
        <dbReference type="ARBA" id="ARBA00050038"/>
    </source>
</evidence>
<dbReference type="EMBL" id="JQBS01000004">
    <property type="protein sequence ID" value="KRN57620.1"/>
    <property type="molecule type" value="Genomic_DNA"/>
</dbReference>
<evidence type="ECO:0000313" key="11">
    <source>
        <dbReference type="EMBL" id="KRN57620.1"/>
    </source>
</evidence>
<feature type="binding site" evidence="8">
    <location>
        <position position="14"/>
    </location>
    <ligand>
        <name>tRNA</name>
        <dbReference type="ChEBI" id="CHEBI:17843"/>
    </ligand>
</feature>
<feature type="binding site" evidence="8">
    <location>
        <position position="112"/>
    </location>
    <ligand>
        <name>tRNA</name>
        <dbReference type="ChEBI" id="CHEBI:17843"/>
    </ligand>
</feature>
<evidence type="ECO:0000256" key="3">
    <source>
        <dbReference type="ARBA" id="ARBA00022801"/>
    </source>
</evidence>
<feature type="site" description="Stabilizes the basic form of H active site to accept a proton" evidence="8">
    <location>
        <position position="91"/>
    </location>
</feature>
<dbReference type="InterPro" id="IPR036416">
    <property type="entry name" value="Pept_tRNA_hydro_sf"/>
</dbReference>
<dbReference type="PANTHER" id="PTHR17224">
    <property type="entry name" value="PEPTIDYL-TRNA HYDROLASE"/>
    <property type="match status" value="1"/>
</dbReference>
<feature type="site" description="Discriminates between blocked and unblocked aminoacyl-tRNA" evidence="8">
    <location>
        <position position="9"/>
    </location>
</feature>
<keyword evidence="3 8" id="KW-0378">Hydrolase</keyword>
<keyword evidence="4 8" id="KW-0694">RNA-binding</keyword>
<comment type="subunit">
    <text evidence="8">Monomer.</text>
</comment>
<proteinExistence type="inferred from homology"/>
<dbReference type="PATRIC" id="fig|1449336.4.peg.1749"/>
<name>A0A0R2I721_CARDV</name>
<comment type="catalytic activity">
    <reaction evidence="6 8 9">
        <text>an N-acyl-L-alpha-aminoacyl-tRNA + H2O = an N-acyl-L-amino acid + a tRNA + H(+)</text>
        <dbReference type="Rhea" id="RHEA:54448"/>
        <dbReference type="Rhea" id="RHEA-COMP:10123"/>
        <dbReference type="Rhea" id="RHEA-COMP:13883"/>
        <dbReference type="ChEBI" id="CHEBI:15377"/>
        <dbReference type="ChEBI" id="CHEBI:15378"/>
        <dbReference type="ChEBI" id="CHEBI:59874"/>
        <dbReference type="ChEBI" id="CHEBI:78442"/>
        <dbReference type="ChEBI" id="CHEBI:138191"/>
        <dbReference type="EC" id="3.1.1.29"/>
    </reaction>
</comment>
<dbReference type="GeneID" id="89589853"/>
<dbReference type="PROSITE" id="PS01196">
    <property type="entry name" value="PEPT_TRNA_HYDROL_2"/>
    <property type="match status" value="1"/>
</dbReference>
<feature type="binding site" evidence="8">
    <location>
        <position position="66"/>
    </location>
    <ligand>
        <name>tRNA</name>
        <dbReference type="ChEBI" id="CHEBI:17843"/>
    </ligand>
</feature>
<comment type="caution">
    <text evidence="11">The sequence shown here is derived from an EMBL/GenBank/DDBJ whole genome shotgun (WGS) entry which is preliminary data.</text>
</comment>
<dbReference type="Gene3D" id="3.40.50.1470">
    <property type="entry name" value="Peptidyl-tRNA hydrolase"/>
    <property type="match status" value="1"/>
</dbReference>
<dbReference type="GO" id="GO:0006515">
    <property type="term" value="P:protein quality control for misfolded or incompletely synthesized proteins"/>
    <property type="evidence" value="ECO:0007669"/>
    <property type="project" value="UniProtKB-UniRule"/>
</dbReference>
<dbReference type="EC" id="3.1.1.29" evidence="1 8"/>
<dbReference type="Pfam" id="PF01195">
    <property type="entry name" value="Pept_tRNA_hydro"/>
    <property type="match status" value="1"/>
</dbReference>
<dbReference type="RefSeq" id="WP_034573256.1">
    <property type="nucleotide sequence ID" value="NZ_JQBS01000004.1"/>
</dbReference>
<dbReference type="Proteomes" id="UP000051658">
    <property type="component" value="Unassembled WGS sequence"/>
</dbReference>
<dbReference type="AlphaFoldDB" id="A0A0R2I721"/>
<keyword evidence="2 8" id="KW-0820">tRNA-binding</keyword>
<dbReference type="SUPFAM" id="SSF53178">
    <property type="entry name" value="Peptidyl-tRNA hydrolase-like"/>
    <property type="match status" value="1"/>
</dbReference>
<dbReference type="InterPro" id="IPR018171">
    <property type="entry name" value="Pept_tRNA_hydro_CS"/>
</dbReference>
<dbReference type="GO" id="GO:0072344">
    <property type="term" value="P:rescue of stalled ribosome"/>
    <property type="evidence" value="ECO:0007669"/>
    <property type="project" value="UniProtKB-UniRule"/>
</dbReference>
<comment type="subcellular location">
    <subcellularLocation>
        <location evidence="8">Cytoplasm</location>
    </subcellularLocation>
</comment>
<dbReference type="PANTHER" id="PTHR17224:SF1">
    <property type="entry name" value="PEPTIDYL-TRNA HYDROLASE"/>
    <property type="match status" value="1"/>
</dbReference>
<evidence type="ECO:0000256" key="6">
    <source>
        <dbReference type="ARBA" id="ARBA00048707"/>
    </source>
</evidence>
<comment type="similarity">
    <text evidence="5 8 10">Belongs to the PTH family.</text>
</comment>
<comment type="function">
    <text evidence="8">Catalyzes the release of premature peptidyl moieties from peptidyl-tRNA molecules trapped in stalled 50S ribosomal subunits, and thus maintains levels of free tRNAs and 50S ribosomes.</text>
</comment>
<evidence type="ECO:0000256" key="10">
    <source>
        <dbReference type="RuleBase" id="RU004320"/>
    </source>
</evidence>
<dbReference type="InterPro" id="IPR001328">
    <property type="entry name" value="Pept_tRNA_hydro"/>
</dbReference>
<evidence type="ECO:0000256" key="1">
    <source>
        <dbReference type="ARBA" id="ARBA00013260"/>
    </source>
</evidence>
<dbReference type="GO" id="GO:0000049">
    <property type="term" value="F:tRNA binding"/>
    <property type="evidence" value="ECO:0007669"/>
    <property type="project" value="UniProtKB-UniRule"/>
</dbReference>
<evidence type="ECO:0000256" key="2">
    <source>
        <dbReference type="ARBA" id="ARBA00022555"/>
    </source>
</evidence>
<evidence type="ECO:0000256" key="5">
    <source>
        <dbReference type="ARBA" id="ARBA00038063"/>
    </source>
</evidence>
<protein>
    <recommendedName>
        <fullName evidence="7 8">Peptidyl-tRNA hydrolase</fullName>
        <shortName evidence="8">Pth</shortName>
        <ecNumber evidence="1 8">3.1.1.29</ecNumber>
    </recommendedName>
</protein>
<keyword evidence="8" id="KW-0963">Cytoplasm</keyword>
<dbReference type="GO" id="GO:0005737">
    <property type="term" value="C:cytoplasm"/>
    <property type="evidence" value="ECO:0007669"/>
    <property type="project" value="UniProtKB-SubCell"/>
</dbReference>
<gene>
    <name evidence="8" type="primary">pth</name>
    <name evidence="11" type="ORF">IV74_GL001714</name>
</gene>
<dbReference type="CDD" id="cd00462">
    <property type="entry name" value="PTH"/>
    <property type="match status" value="1"/>
</dbReference>
<dbReference type="PROSITE" id="PS01195">
    <property type="entry name" value="PEPT_TRNA_HYDROL_1"/>
    <property type="match status" value="1"/>
</dbReference>
<evidence type="ECO:0000256" key="8">
    <source>
        <dbReference type="HAMAP-Rule" id="MF_00083"/>
    </source>
</evidence>
<organism evidence="11 12">
    <name type="scientific">Carnobacterium divergens DSM 20623</name>
    <dbReference type="NCBI Taxonomy" id="1449336"/>
    <lineage>
        <taxon>Bacteria</taxon>
        <taxon>Bacillati</taxon>
        <taxon>Bacillota</taxon>
        <taxon>Bacilli</taxon>
        <taxon>Lactobacillales</taxon>
        <taxon>Carnobacteriaceae</taxon>
        <taxon>Carnobacterium</taxon>
    </lineage>
</organism>
<evidence type="ECO:0000256" key="9">
    <source>
        <dbReference type="RuleBase" id="RU000673"/>
    </source>
</evidence>
<feature type="binding site" evidence="8">
    <location>
        <position position="64"/>
    </location>
    <ligand>
        <name>tRNA</name>
        <dbReference type="ChEBI" id="CHEBI:17843"/>
    </ligand>
</feature>
<accession>A0A0R2I721</accession>
<dbReference type="eggNOG" id="COG0193">
    <property type="taxonomic scope" value="Bacteria"/>
</dbReference>
<dbReference type="NCBIfam" id="TIGR00447">
    <property type="entry name" value="pth"/>
    <property type="match status" value="1"/>
</dbReference>
<evidence type="ECO:0000313" key="12">
    <source>
        <dbReference type="Proteomes" id="UP000051658"/>
    </source>
</evidence>
<dbReference type="HAMAP" id="MF_00083">
    <property type="entry name" value="Pept_tRNA_hydro_bact"/>
    <property type="match status" value="1"/>
</dbReference>
<keyword evidence="12" id="KW-1185">Reference proteome</keyword>
<sequence>MKMIVGLGNPGAKYTGTKHNIGFITMDELAFQEGLTFNKSKFEAVYAEAFIGTEKVILVKPQTFMNDSGRSVRPLMDYFNLGIDDLVVVYDDLDLPTGKIRLRQKGSAGGHNGIKSLIQHLGTSEFNRIRIGIDRPVKGQTVINHVLSNFPKEVHEEMLFAVKDSAKAIKYWVEGHTFLETMNEFNKKA</sequence>
<dbReference type="GO" id="GO:0004045">
    <property type="term" value="F:peptidyl-tRNA hydrolase activity"/>
    <property type="evidence" value="ECO:0007669"/>
    <property type="project" value="UniProtKB-UniRule"/>
</dbReference>
<feature type="active site" description="Proton acceptor" evidence="8">
    <location>
        <position position="19"/>
    </location>
</feature>